<dbReference type="GO" id="GO:0031522">
    <property type="term" value="C:cell envelope Sec protein transport complex"/>
    <property type="evidence" value="ECO:0007669"/>
    <property type="project" value="TreeGrafter"/>
</dbReference>
<evidence type="ECO:0000256" key="9">
    <source>
        <dbReference type="ARBA" id="ARBA00023010"/>
    </source>
</evidence>
<evidence type="ECO:0000259" key="13">
    <source>
        <dbReference type="PROSITE" id="PS51196"/>
    </source>
</evidence>
<dbReference type="Pfam" id="PF07516">
    <property type="entry name" value="SecA_SW"/>
    <property type="match status" value="1"/>
</dbReference>
<evidence type="ECO:0000256" key="1">
    <source>
        <dbReference type="ARBA" id="ARBA00004170"/>
    </source>
</evidence>
<dbReference type="InterPro" id="IPR011130">
    <property type="entry name" value="SecA_preprotein_X-link_dom"/>
</dbReference>
<dbReference type="InterPro" id="IPR011116">
    <property type="entry name" value="SecA_Wing/Scaffold"/>
</dbReference>
<keyword evidence="10 11" id="KW-0472">Membrane</keyword>
<name>A0A2V5L8T6_9MICC</name>
<dbReference type="Pfam" id="PF21090">
    <property type="entry name" value="P-loop_SecA"/>
    <property type="match status" value="2"/>
</dbReference>
<dbReference type="GO" id="GO:0008564">
    <property type="term" value="F:protein-exporting ATPase activity"/>
    <property type="evidence" value="ECO:0007669"/>
    <property type="project" value="UniProtKB-EC"/>
</dbReference>
<evidence type="ECO:0000256" key="2">
    <source>
        <dbReference type="ARBA" id="ARBA00007650"/>
    </source>
</evidence>
<dbReference type="PANTHER" id="PTHR30612:SF0">
    <property type="entry name" value="CHLOROPLAST PROTEIN-TRANSPORTING ATPASE"/>
    <property type="match status" value="1"/>
</dbReference>
<dbReference type="PANTHER" id="PTHR30612">
    <property type="entry name" value="SECA INNER MEMBRANE COMPONENT OF SEC PROTEIN SECRETION SYSTEM"/>
    <property type="match status" value="1"/>
</dbReference>
<feature type="domain" description="Helicase ATP-binding" evidence="12">
    <location>
        <begin position="101"/>
        <end position="237"/>
    </location>
</feature>
<comment type="caution">
    <text evidence="14">The sequence shown here is derived from an EMBL/GenBank/DDBJ whole genome shotgun (WGS) entry which is preliminary data.</text>
</comment>
<keyword evidence="3 11" id="KW-0813">Transport</keyword>
<organism evidence="14 15">
    <name type="scientific">Arthrobacter livingstonensis</name>
    <dbReference type="NCBI Taxonomy" id="670078"/>
    <lineage>
        <taxon>Bacteria</taxon>
        <taxon>Bacillati</taxon>
        <taxon>Actinomycetota</taxon>
        <taxon>Actinomycetes</taxon>
        <taxon>Micrococcales</taxon>
        <taxon>Micrococcaceae</taxon>
        <taxon>Arthrobacter</taxon>
    </lineage>
</organism>
<evidence type="ECO:0000256" key="6">
    <source>
        <dbReference type="ARBA" id="ARBA00022840"/>
    </source>
</evidence>
<dbReference type="InterPro" id="IPR014018">
    <property type="entry name" value="SecA_motor_DEAD"/>
</dbReference>
<dbReference type="GO" id="GO:0065002">
    <property type="term" value="P:intracellular protein transmembrane transport"/>
    <property type="evidence" value="ECO:0007669"/>
    <property type="project" value="UniProtKB-UniRule"/>
</dbReference>
<dbReference type="OrthoDB" id="9805579at2"/>
<dbReference type="SMART" id="SM00957">
    <property type="entry name" value="SecA_DEAD"/>
    <property type="match status" value="1"/>
</dbReference>
<dbReference type="AlphaFoldDB" id="A0A2V5L8T6"/>
<keyword evidence="5 11" id="KW-0547">Nucleotide-binding</keyword>
<evidence type="ECO:0000256" key="10">
    <source>
        <dbReference type="ARBA" id="ARBA00023136"/>
    </source>
</evidence>
<keyword evidence="4 11" id="KW-1003">Cell membrane</keyword>
<dbReference type="SUPFAM" id="SSF81886">
    <property type="entry name" value="Helical scaffold and wing domains of SecA"/>
    <property type="match status" value="1"/>
</dbReference>
<dbReference type="EMBL" id="QJVD01000007">
    <property type="protein sequence ID" value="PYI67925.1"/>
    <property type="molecule type" value="Genomic_DNA"/>
</dbReference>
<dbReference type="GO" id="GO:0005886">
    <property type="term" value="C:plasma membrane"/>
    <property type="evidence" value="ECO:0007669"/>
    <property type="project" value="UniProtKB-SubCell"/>
</dbReference>
<evidence type="ECO:0000256" key="4">
    <source>
        <dbReference type="ARBA" id="ARBA00022475"/>
    </source>
</evidence>
<feature type="binding site" evidence="11">
    <location>
        <position position="99"/>
    </location>
    <ligand>
        <name>ATP</name>
        <dbReference type="ChEBI" id="CHEBI:30616"/>
    </ligand>
</feature>
<dbReference type="Proteomes" id="UP000247832">
    <property type="component" value="Unassembled WGS sequence"/>
</dbReference>
<dbReference type="Pfam" id="PF07517">
    <property type="entry name" value="SecA_DEAD"/>
    <property type="match status" value="1"/>
</dbReference>
<dbReference type="Gene3D" id="1.10.3060.10">
    <property type="entry name" value="Helical scaffold and wing domains of SecA"/>
    <property type="match status" value="2"/>
</dbReference>
<comment type="function">
    <text evidence="11">Part of the Sec protein translocase complex. Interacts with the SecYEG preprotein conducting channel. Has a central role in coupling the hydrolysis of ATP to the transfer of proteins into and across the cell membrane, serving as an ATP-driven molecular motor driving the stepwise translocation of polypeptide chains across the membrane.</text>
</comment>
<dbReference type="Gene3D" id="3.40.50.300">
    <property type="entry name" value="P-loop containing nucleotide triphosphate hydrolases"/>
    <property type="match status" value="3"/>
</dbReference>
<evidence type="ECO:0000256" key="5">
    <source>
        <dbReference type="ARBA" id="ARBA00022741"/>
    </source>
</evidence>
<dbReference type="Pfam" id="PF01043">
    <property type="entry name" value="SecA_PP_bind"/>
    <property type="match status" value="1"/>
</dbReference>
<evidence type="ECO:0000256" key="8">
    <source>
        <dbReference type="ARBA" id="ARBA00022967"/>
    </source>
</evidence>
<reference evidence="14 15" key="1">
    <citation type="submission" date="2018-05" db="EMBL/GenBank/DDBJ databases">
        <title>Genetic diversity of glacier-inhabiting Cryobacterium bacteria in China and description of Cryobacterium mengkeensis sp. nov. and Arthrobacter glacialis sp. nov.</title>
        <authorList>
            <person name="Liu Q."/>
            <person name="Xin Y.-H."/>
        </authorList>
    </citation>
    <scope>NUCLEOTIDE SEQUENCE [LARGE SCALE GENOMIC DNA]</scope>
    <source>
        <strain evidence="14 15">LI2</strain>
    </source>
</reference>
<keyword evidence="9 11" id="KW-0811">Translocation</keyword>
<keyword evidence="15" id="KW-1185">Reference proteome</keyword>
<dbReference type="InterPro" id="IPR044722">
    <property type="entry name" value="SecA_SF2_C"/>
</dbReference>
<dbReference type="GO" id="GO:0005829">
    <property type="term" value="C:cytosol"/>
    <property type="evidence" value="ECO:0007669"/>
    <property type="project" value="TreeGrafter"/>
</dbReference>
<keyword evidence="6 11" id="KW-0067">ATP-binding</keyword>
<dbReference type="HAMAP" id="MF_01382">
    <property type="entry name" value="SecA"/>
    <property type="match status" value="1"/>
</dbReference>
<gene>
    <name evidence="14" type="primary">secA2</name>
    <name evidence="11" type="synonym">secA</name>
    <name evidence="14" type="ORF">CVV68_08680</name>
</gene>
<protein>
    <recommendedName>
        <fullName evidence="11">Protein translocase subunit SecA</fullName>
        <ecNumber evidence="11">7.4.2.8</ecNumber>
    </recommendedName>
</protein>
<evidence type="ECO:0000313" key="15">
    <source>
        <dbReference type="Proteomes" id="UP000247832"/>
    </source>
</evidence>
<keyword evidence="8 11" id="KW-1278">Translocase</keyword>
<comment type="subcellular location">
    <subcellularLocation>
        <location evidence="11">Cell membrane</location>
        <topology evidence="11">Peripheral membrane protein</topology>
        <orientation evidence="11">Cytoplasmic side</orientation>
    </subcellularLocation>
    <subcellularLocation>
        <location evidence="11">Cytoplasm</location>
    </subcellularLocation>
    <subcellularLocation>
        <location evidence="1">Membrane</location>
        <topology evidence="1">Peripheral membrane protein</topology>
    </subcellularLocation>
    <text evidence="11">Distribution is 50-50.</text>
</comment>
<dbReference type="GO" id="GO:0006605">
    <property type="term" value="P:protein targeting"/>
    <property type="evidence" value="ECO:0007669"/>
    <property type="project" value="UniProtKB-UniRule"/>
</dbReference>
<dbReference type="InterPro" id="IPR000185">
    <property type="entry name" value="SecA"/>
</dbReference>
<dbReference type="InterPro" id="IPR036266">
    <property type="entry name" value="SecA_Wing/Scaffold_sf"/>
</dbReference>
<dbReference type="PRINTS" id="PR00906">
    <property type="entry name" value="SECA"/>
</dbReference>
<evidence type="ECO:0000313" key="14">
    <source>
        <dbReference type="EMBL" id="PYI67925.1"/>
    </source>
</evidence>
<dbReference type="PROSITE" id="PS01312">
    <property type="entry name" value="SECA"/>
    <property type="match status" value="1"/>
</dbReference>
<dbReference type="Gene3D" id="3.90.1440.10">
    <property type="entry name" value="SecA, preprotein cross-linking domain"/>
    <property type="match status" value="1"/>
</dbReference>
<dbReference type="CDD" id="cd17928">
    <property type="entry name" value="DEXDc_SecA"/>
    <property type="match status" value="1"/>
</dbReference>
<feature type="binding site" evidence="11">
    <location>
        <position position="505"/>
    </location>
    <ligand>
        <name>ATP</name>
        <dbReference type="ChEBI" id="CHEBI:30616"/>
    </ligand>
</feature>
<feature type="binding site" evidence="11">
    <location>
        <begin position="117"/>
        <end position="121"/>
    </location>
    <ligand>
        <name>ATP</name>
        <dbReference type="ChEBI" id="CHEBI:30616"/>
    </ligand>
</feature>
<dbReference type="SUPFAM" id="SSF52540">
    <property type="entry name" value="P-loop containing nucleoside triphosphate hydrolases"/>
    <property type="match status" value="2"/>
</dbReference>
<dbReference type="SUPFAM" id="SSF81767">
    <property type="entry name" value="Pre-protein crosslinking domain of SecA"/>
    <property type="match status" value="1"/>
</dbReference>
<evidence type="ECO:0000256" key="7">
    <source>
        <dbReference type="ARBA" id="ARBA00022927"/>
    </source>
</evidence>
<dbReference type="NCBIfam" id="TIGR04221">
    <property type="entry name" value="SecA2_Mycobac"/>
    <property type="match status" value="1"/>
</dbReference>
<dbReference type="SMART" id="SM00958">
    <property type="entry name" value="SecA_PP_bind"/>
    <property type="match status" value="1"/>
</dbReference>
<dbReference type="InterPro" id="IPR014001">
    <property type="entry name" value="Helicase_ATP-bd"/>
</dbReference>
<comment type="similarity">
    <text evidence="2 11">Belongs to the SecA family.</text>
</comment>
<dbReference type="FunFam" id="3.40.50.300:FF:000429">
    <property type="entry name" value="Preprotein translocase subunit SecA"/>
    <property type="match status" value="1"/>
</dbReference>
<accession>A0A2V5L8T6</accession>
<dbReference type="EC" id="7.4.2.8" evidence="11"/>
<evidence type="ECO:0000256" key="11">
    <source>
        <dbReference type="HAMAP-Rule" id="MF_01382"/>
    </source>
</evidence>
<keyword evidence="11" id="KW-0963">Cytoplasm</keyword>
<evidence type="ECO:0000259" key="12">
    <source>
        <dbReference type="PROSITE" id="PS51192"/>
    </source>
</evidence>
<dbReference type="PROSITE" id="PS51192">
    <property type="entry name" value="HELICASE_ATP_BIND_1"/>
    <property type="match status" value="1"/>
</dbReference>
<dbReference type="GO" id="GO:0043952">
    <property type="term" value="P:protein transport by the Sec complex"/>
    <property type="evidence" value="ECO:0007669"/>
    <property type="project" value="TreeGrafter"/>
</dbReference>
<dbReference type="PROSITE" id="PS51196">
    <property type="entry name" value="SECA_MOTOR_DEAD"/>
    <property type="match status" value="1"/>
</dbReference>
<dbReference type="InterPro" id="IPR011115">
    <property type="entry name" value="SecA_DEAD"/>
</dbReference>
<dbReference type="InterPro" id="IPR026389">
    <property type="entry name" value="SecA_Actinobact-type"/>
</dbReference>
<sequence length="786" mass="84710">MSGPAPTTRGTLRFPQQFKNWLFNTPGVTDTGNFSGVVNRAAERAGAADPETGPAQARELLSQISGGSRQWTGQRLEDYLFCARILAGKSLDMTPFDTQLLSAANMLQGTVVEMDTGEGKTLVGALVAGAHALEGRRVHVLTVNDYLAGRDAQWMRPFYESLGVRTASVTTEATAAEKKKAYLADVVYVSVNELGFDVLRDRSCTGQDQAVLQPFDVGIVDEIDSVLVDEAVVPLVLAGRARTELQGVDVADFVRSLNPDADYAVEPDRRNVSLTDAGIGRAGARWPGVELYSAEGTPLFSSINVALHAEVLLQRDVDYIVRDGRAQIVSDSRGRVAHTQRWPDGLQAAVETKEGLVKTEQGEVLDQLLVRDLIKSFATVTGMSGTAVAVAEYLRTHYSLDAGRIPPHLPSIRRDLPERIYATAAHRDAAVVEAVLAAHAAGQPVLIGTHDVATSERFAAELATRDVQCQVLNARNDALEAGIIAQAGRKYAVTVSTQMAGRGTDILLGGKGADAAVHGEVAALGGLLVVIVGRFYSPRLDAQLRGRAGRQGDPGASVVYSSIEDPAANGQEVHGLELSSSLAGDADDAGLVTRAGVSRLLDRTQRLAEQERFTTQENSWKYNELIAYQRRVVLAERDRVLTDDDAALEPFEGAERLEGLRTALGGPEVARVCRAILLFQLDAHWSDHLALLSEQRAAIHLRALGRQNPLDEFRRETILAFEGFLDRAADSARESFDALDVADGAVDLDAAGLRRPSSTWTYVVNEDPFGSPSDAAVKWLLKKLGK</sequence>
<evidence type="ECO:0000256" key="3">
    <source>
        <dbReference type="ARBA" id="ARBA00022448"/>
    </source>
</evidence>
<keyword evidence="7 11" id="KW-0653">Protein transport</keyword>
<dbReference type="GO" id="GO:0005524">
    <property type="term" value="F:ATP binding"/>
    <property type="evidence" value="ECO:0007669"/>
    <property type="project" value="UniProtKB-UniRule"/>
</dbReference>
<feature type="domain" description="SecA family profile" evidence="13">
    <location>
        <begin position="1"/>
        <end position="598"/>
    </location>
</feature>
<dbReference type="InterPro" id="IPR036670">
    <property type="entry name" value="SecA_X-link_sf"/>
</dbReference>
<proteinExistence type="inferred from homology"/>
<dbReference type="InterPro" id="IPR020937">
    <property type="entry name" value="SecA_CS"/>
</dbReference>
<dbReference type="InterPro" id="IPR027417">
    <property type="entry name" value="P-loop_NTPase"/>
</dbReference>
<dbReference type="GO" id="GO:0017038">
    <property type="term" value="P:protein import"/>
    <property type="evidence" value="ECO:0007669"/>
    <property type="project" value="InterPro"/>
</dbReference>
<comment type="catalytic activity">
    <reaction evidence="11">
        <text>ATP + H2O + cellular proteinSide 1 = ADP + phosphate + cellular proteinSide 2.</text>
        <dbReference type="EC" id="7.4.2.8"/>
    </reaction>
</comment>
<comment type="subunit">
    <text evidence="11">Monomer and homodimer. Part of the essential Sec protein translocation apparatus which comprises SecA, SecYEG and auxiliary proteins SecDF. Other proteins may also be involved.</text>
</comment>